<comment type="caution">
    <text evidence="1">The sequence shown here is derived from an EMBL/GenBank/DDBJ whole genome shotgun (WGS) entry which is preliminary data.</text>
</comment>
<dbReference type="AlphaFoldDB" id="A0AAV7JH71"/>
<evidence type="ECO:0000313" key="1">
    <source>
        <dbReference type="EMBL" id="KAI6647765.1"/>
    </source>
</evidence>
<gene>
    <name evidence="1" type="ORF">LOD99_8606</name>
</gene>
<evidence type="ECO:0000313" key="2">
    <source>
        <dbReference type="Proteomes" id="UP001165289"/>
    </source>
</evidence>
<dbReference type="EMBL" id="JAKMXF010000338">
    <property type="protein sequence ID" value="KAI6647765.1"/>
    <property type="molecule type" value="Genomic_DNA"/>
</dbReference>
<keyword evidence="2" id="KW-1185">Reference proteome</keyword>
<accession>A0AAV7JH71</accession>
<reference evidence="1 2" key="1">
    <citation type="journal article" date="2023" name="BMC Biol.">
        <title>The compact genome of the sponge Oopsacas minuta (Hexactinellida) is lacking key metazoan core genes.</title>
        <authorList>
            <person name="Santini S."/>
            <person name="Schenkelaars Q."/>
            <person name="Jourda C."/>
            <person name="Duchesne M."/>
            <person name="Belahbib H."/>
            <person name="Rocher C."/>
            <person name="Selva M."/>
            <person name="Riesgo A."/>
            <person name="Vervoort M."/>
            <person name="Leys S.P."/>
            <person name="Kodjabachian L."/>
            <person name="Le Bivic A."/>
            <person name="Borchiellini C."/>
            <person name="Claverie J.M."/>
            <person name="Renard E."/>
        </authorList>
    </citation>
    <scope>NUCLEOTIDE SEQUENCE [LARGE SCALE GENOMIC DNA]</scope>
    <source>
        <strain evidence="1">SPO-2</strain>
    </source>
</reference>
<organism evidence="1 2">
    <name type="scientific">Oopsacas minuta</name>
    <dbReference type="NCBI Taxonomy" id="111878"/>
    <lineage>
        <taxon>Eukaryota</taxon>
        <taxon>Metazoa</taxon>
        <taxon>Porifera</taxon>
        <taxon>Hexactinellida</taxon>
        <taxon>Hexasterophora</taxon>
        <taxon>Lyssacinosida</taxon>
        <taxon>Leucopsacidae</taxon>
        <taxon>Oopsacas</taxon>
    </lineage>
</organism>
<proteinExistence type="predicted"/>
<protein>
    <submittedName>
        <fullName evidence="1">Uncharacterized protein</fullName>
    </submittedName>
</protein>
<sequence>METSIETAVDERRHDAVDNGEVVTHLARTLSVGDMFDQVCKRRPEGTPLPSIQWFRRIQRFNETGETSDRSRLRRPRFIRTPLLKKSIREKIMYNTKRSVQKIANKCN</sequence>
<dbReference type="Proteomes" id="UP001165289">
    <property type="component" value="Unassembled WGS sequence"/>
</dbReference>
<name>A0AAV7JH71_9METZ</name>